<evidence type="ECO:0000256" key="6">
    <source>
        <dbReference type="SAM" id="MobiDB-lite"/>
    </source>
</evidence>
<proteinExistence type="predicted"/>
<feature type="region of interest" description="Disordered" evidence="6">
    <location>
        <begin position="103"/>
        <end position="153"/>
    </location>
</feature>
<feature type="transmembrane region" description="Helical" evidence="7">
    <location>
        <begin position="441"/>
        <end position="460"/>
    </location>
</feature>
<evidence type="ECO:0000256" key="4">
    <source>
        <dbReference type="ARBA" id="ARBA00023136"/>
    </source>
</evidence>
<dbReference type="InterPro" id="IPR018996">
    <property type="entry name" value="Man1/Src1-like_C"/>
</dbReference>
<comment type="caution">
    <text evidence="9">The sequence shown here is derived from an EMBL/GenBank/DDBJ whole genome shotgun (WGS) entry which is preliminary data.</text>
</comment>
<evidence type="ECO:0000256" key="1">
    <source>
        <dbReference type="ARBA" id="ARBA00004126"/>
    </source>
</evidence>
<dbReference type="Pfam" id="PF09402">
    <property type="entry name" value="MSC"/>
    <property type="match status" value="1"/>
</dbReference>
<dbReference type="Proteomes" id="UP000252139">
    <property type="component" value="Unassembled WGS sequence"/>
</dbReference>
<keyword evidence="2 7" id="KW-0812">Transmembrane</keyword>
<organism evidence="9 10">
    <name type="scientific">Rhizopus azygosporus</name>
    <name type="common">Rhizopus microsporus var. azygosporus</name>
    <dbReference type="NCBI Taxonomy" id="86630"/>
    <lineage>
        <taxon>Eukaryota</taxon>
        <taxon>Fungi</taxon>
        <taxon>Fungi incertae sedis</taxon>
        <taxon>Mucoromycota</taxon>
        <taxon>Mucoromycotina</taxon>
        <taxon>Mucoromycetes</taxon>
        <taxon>Mucorales</taxon>
        <taxon>Mucorineae</taxon>
        <taxon>Rhizopodaceae</taxon>
        <taxon>Rhizopus</taxon>
    </lineage>
</organism>
<keyword evidence="10" id="KW-1185">Reference proteome</keyword>
<keyword evidence="5" id="KW-0539">Nucleus</keyword>
<reference evidence="9 10" key="1">
    <citation type="journal article" date="2018" name="G3 (Bethesda)">
        <title>Phylogenetic and Phylogenomic Definition of Rhizopus Species.</title>
        <authorList>
            <person name="Gryganskyi A.P."/>
            <person name="Golan J."/>
            <person name="Dolatabadi S."/>
            <person name="Mondo S."/>
            <person name="Robb S."/>
            <person name="Idnurm A."/>
            <person name="Muszewska A."/>
            <person name="Steczkiewicz K."/>
            <person name="Masonjones S."/>
            <person name="Liao H.L."/>
            <person name="Gajdeczka M.T."/>
            <person name="Anike F."/>
            <person name="Vuek A."/>
            <person name="Anishchenko I.M."/>
            <person name="Voigt K."/>
            <person name="de Hoog G.S."/>
            <person name="Smith M.E."/>
            <person name="Heitman J."/>
            <person name="Vilgalys R."/>
            <person name="Stajich J.E."/>
        </authorList>
    </citation>
    <scope>NUCLEOTIDE SEQUENCE [LARGE SCALE GENOMIC DNA]</scope>
    <source>
        <strain evidence="9 10">CBS 357.93</strain>
    </source>
</reference>
<name>A0A367JA12_RHIAZ</name>
<gene>
    <name evidence="9" type="ORF">CU097_008471</name>
</gene>
<keyword evidence="3 7" id="KW-1133">Transmembrane helix</keyword>
<sequence length="560" mass="63293">MSTTSQESEERAVPSHLYYLDEGVDLRKLRKQVLVEILLHHGVTHGSKIGRNQLLKLFNSKVYANRLQILSEYWQSLAQTKTESNASNLDTNDHFSLGLSSLSPPVNPTYPSSHSSLEADLPDVSHCNQPSPAPNTSHQVGSQAVESGSSQVIASDPSQAIVPGSSQASSSNRRGILFPRPSLYREASSYRSAARRRPSLFRNSISIVDSYIRFPGSRAIARQSSGLRPITSNSLQTPSSSRLRFFAPHPFFGRDVSSYHSTAISNPPQLGNSTPAVSGSNRLPGLRTGSHQTLGLDSEATSASQPPSSSRQDTFARKPLFHHETLFYPNTESDNDNREFRGFYVNLPPVSQQQGPIDSIASSERHPSSAQTTLPNLGQETPSEPIHKYYSRMIFTKFKLLLWKTLASIFIILIIYGLFFGLVYINIQITRSIPTKLPQLGFWHILFILFFLSVFAVKLWKIYHDFVKMCAMQRLIYTAVQEILDELKRKRLLSIRNSLFHPYSSSPIRDFYYRFIQDYPERIDLWIEVFGVIDNHPNVMTVRRKVDGEEIAYWDYMPSE</sequence>
<evidence type="ECO:0000313" key="10">
    <source>
        <dbReference type="Proteomes" id="UP000252139"/>
    </source>
</evidence>
<dbReference type="OrthoDB" id="10321098at2759"/>
<evidence type="ECO:0000256" key="2">
    <source>
        <dbReference type="ARBA" id="ARBA00022692"/>
    </source>
</evidence>
<evidence type="ECO:0000313" key="9">
    <source>
        <dbReference type="EMBL" id="RCH86571.1"/>
    </source>
</evidence>
<feature type="region of interest" description="Disordered" evidence="6">
    <location>
        <begin position="263"/>
        <end position="315"/>
    </location>
</feature>
<evidence type="ECO:0000256" key="7">
    <source>
        <dbReference type="SAM" id="Phobius"/>
    </source>
</evidence>
<feature type="compositionally biased region" description="Polar residues" evidence="6">
    <location>
        <begin position="289"/>
        <end position="313"/>
    </location>
</feature>
<feature type="compositionally biased region" description="Polar residues" evidence="6">
    <location>
        <begin position="103"/>
        <end position="116"/>
    </location>
</feature>
<dbReference type="EMBL" id="PJQL01001840">
    <property type="protein sequence ID" value="RCH86571.1"/>
    <property type="molecule type" value="Genomic_DNA"/>
</dbReference>
<evidence type="ECO:0000256" key="3">
    <source>
        <dbReference type="ARBA" id="ARBA00022989"/>
    </source>
</evidence>
<feature type="compositionally biased region" description="Polar residues" evidence="6">
    <location>
        <begin position="263"/>
        <end position="281"/>
    </location>
</feature>
<protein>
    <recommendedName>
        <fullName evidence="8">Man1/Src1-like C-terminal domain-containing protein</fullName>
    </recommendedName>
</protein>
<comment type="subcellular location">
    <subcellularLocation>
        <location evidence="1">Nucleus membrane</location>
    </subcellularLocation>
</comment>
<evidence type="ECO:0000259" key="8">
    <source>
        <dbReference type="Pfam" id="PF09402"/>
    </source>
</evidence>
<accession>A0A367JA12</accession>
<keyword evidence="4 7" id="KW-0472">Membrane</keyword>
<feature type="transmembrane region" description="Helical" evidence="7">
    <location>
        <begin position="401"/>
        <end position="429"/>
    </location>
</feature>
<feature type="domain" description="Man1/Src1-like C-terminal" evidence="8">
    <location>
        <begin position="445"/>
        <end position="557"/>
    </location>
</feature>
<dbReference type="GO" id="GO:0031965">
    <property type="term" value="C:nuclear membrane"/>
    <property type="evidence" value="ECO:0007669"/>
    <property type="project" value="UniProtKB-SubCell"/>
</dbReference>
<dbReference type="AlphaFoldDB" id="A0A367JA12"/>
<feature type="compositionally biased region" description="Polar residues" evidence="6">
    <location>
        <begin position="126"/>
        <end position="153"/>
    </location>
</feature>
<evidence type="ECO:0000256" key="5">
    <source>
        <dbReference type="ARBA" id="ARBA00023242"/>
    </source>
</evidence>
<feature type="region of interest" description="Disordered" evidence="6">
    <location>
        <begin position="349"/>
        <end position="380"/>
    </location>
</feature>